<evidence type="ECO:0000313" key="7">
    <source>
        <dbReference type="EMBL" id="TQF03277.1"/>
    </source>
</evidence>
<sequence length="189" mass="18948">MSSDASGANARSASLDAGPLGYLALGLTLLAFGLLQTGVLHHTGVADAAGLAHVVGGIALFVAGLWQFRSGDTFSGTAFAGLGAFWAAWSMGAGSGMHGKNAAGLFLMLWALLAITLAAAGWQSGMFSRGVYGLLAVALLLDAIGTLGSAGWLVKLAGWVAAAAGLISWYWATAALANSGWGRAVLPVK</sequence>
<feature type="transmembrane region" description="Helical" evidence="6">
    <location>
        <begin position="48"/>
        <end position="68"/>
    </location>
</feature>
<evidence type="ECO:0000256" key="4">
    <source>
        <dbReference type="ARBA" id="ARBA00022989"/>
    </source>
</evidence>
<dbReference type="GO" id="GO:0071422">
    <property type="term" value="P:succinate transmembrane transport"/>
    <property type="evidence" value="ECO:0007669"/>
    <property type="project" value="TreeGrafter"/>
</dbReference>
<feature type="transmembrane region" description="Helical" evidence="6">
    <location>
        <begin position="74"/>
        <end position="91"/>
    </location>
</feature>
<proteinExistence type="inferred from homology"/>
<comment type="subcellular location">
    <subcellularLocation>
        <location evidence="1">Membrane</location>
        <topology evidence="1">Multi-pass membrane protein</topology>
    </subcellularLocation>
</comment>
<organism evidence="7 8">
    <name type="scientific">Kitasatospora acidiphila</name>
    <dbReference type="NCBI Taxonomy" id="2567942"/>
    <lineage>
        <taxon>Bacteria</taxon>
        <taxon>Bacillati</taxon>
        <taxon>Actinomycetota</taxon>
        <taxon>Actinomycetes</taxon>
        <taxon>Kitasatosporales</taxon>
        <taxon>Streptomycetaceae</taxon>
        <taxon>Kitasatospora</taxon>
    </lineage>
</organism>
<keyword evidence="5 6" id="KW-0472">Membrane</keyword>
<protein>
    <submittedName>
        <fullName evidence="7">Uncharacterized protein</fullName>
    </submittedName>
</protein>
<dbReference type="InterPro" id="IPR047623">
    <property type="entry name" value="SatP"/>
</dbReference>
<keyword evidence="8" id="KW-1185">Reference proteome</keyword>
<keyword evidence="4 6" id="KW-1133">Transmembrane helix</keyword>
<comment type="caution">
    <text evidence="7">The sequence shown here is derived from an EMBL/GenBank/DDBJ whole genome shotgun (WGS) entry which is preliminary data.</text>
</comment>
<evidence type="ECO:0000313" key="8">
    <source>
        <dbReference type="Proteomes" id="UP000319103"/>
    </source>
</evidence>
<dbReference type="OrthoDB" id="4332716at2"/>
<accession>A0A540W2U4</accession>
<evidence type="ECO:0000256" key="1">
    <source>
        <dbReference type="ARBA" id="ARBA00004141"/>
    </source>
</evidence>
<dbReference type="InterPro" id="IPR000791">
    <property type="entry name" value="Gpr1/Fun34/SatP-like"/>
</dbReference>
<comment type="similarity">
    <text evidence="2">Belongs to the acetate uptake transporter (AceTr) (TC 2.A.96) family.</text>
</comment>
<reference evidence="7 8" key="1">
    <citation type="submission" date="2019-06" db="EMBL/GenBank/DDBJ databases">
        <title>Description of Kitasatospora acidophila sp. nov. isolated from pine grove soil, and reclassification of Streptomyces novaecaesareae to Kitasatospora novaeceasareae comb. nov.</title>
        <authorList>
            <person name="Kim M.J."/>
        </authorList>
    </citation>
    <scope>NUCLEOTIDE SEQUENCE [LARGE SCALE GENOMIC DNA]</scope>
    <source>
        <strain evidence="7 8">MMS16-CNU292</strain>
    </source>
</reference>
<dbReference type="GO" id="GO:0005886">
    <property type="term" value="C:plasma membrane"/>
    <property type="evidence" value="ECO:0007669"/>
    <property type="project" value="TreeGrafter"/>
</dbReference>
<feature type="transmembrane region" description="Helical" evidence="6">
    <location>
        <begin position="126"/>
        <end position="145"/>
    </location>
</feature>
<dbReference type="Pfam" id="PF01184">
    <property type="entry name" value="Gpr1_Fun34_YaaH"/>
    <property type="match status" value="1"/>
</dbReference>
<evidence type="ECO:0000256" key="6">
    <source>
        <dbReference type="SAM" id="Phobius"/>
    </source>
</evidence>
<feature type="transmembrane region" description="Helical" evidence="6">
    <location>
        <begin position="103"/>
        <end position="120"/>
    </location>
</feature>
<name>A0A540W2U4_9ACTN</name>
<feature type="transmembrane region" description="Helical" evidence="6">
    <location>
        <begin position="20"/>
        <end position="41"/>
    </location>
</feature>
<dbReference type="EMBL" id="VIGB01000003">
    <property type="protein sequence ID" value="TQF03277.1"/>
    <property type="molecule type" value="Genomic_DNA"/>
</dbReference>
<dbReference type="PANTHER" id="PTHR30178">
    <property type="entry name" value="INNER MEMBRANE PROTEIN YAAH"/>
    <property type="match status" value="1"/>
</dbReference>
<evidence type="ECO:0000256" key="3">
    <source>
        <dbReference type="ARBA" id="ARBA00022692"/>
    </source>
</evidence>
<dbReference type="PANTHER" id="PTHR30178:SF3">
    <property type="entry name" value="SUCCINATE-ACETATE_PROTON SYMPORTER SATP"/>
    <property type="match status" value="1"/>
</dbReference>
<dbReference type="AlphaFoldDB" id="A0A540W2U4"/>
<dbReference type="Proteomes" id="UP000319103">
    <property type="component" value="Unassembled WGS sequence"/>
</dbReference>
<evidence type="ECO:0000256" key="5">
    <source>
        <dbReference type="ARBA" id="ARBA00023136"/>
    </source>
</evidence>
<feature type="transmembrane region" description="Helical" evidence="6">
    <location>
        <begin position="152"/>
        <end position="172"/>
    </location>
</feature>
<dbReference type="GO" id="GO:0015360">
    <property type="term" value="F:acetate:proton symporter activity"/>
    <property type="evidence" value="ECO:0007669"/>
    <property type="project" value="TreeGrafter"/>
</dbReference>
<gene>
    <name evidence="7" type="ORF">E6W39_14810</name>
</gene>
<dbReference type="NCBIfam" id="NF038013">
    <property type="entry name" value="AceTr_1"/>
    <property type="match status" value="1"/>
</dbReference>
<evidence type="ECO:0000256" key="2">
    <source>
        <dbReference type="ARBA" id="ARBA00005587"/>
    </source>
</evidence>
<dbReference type="RefSeq" id="WP_141633941.1">
    <property type="nucleotide sequence ID" value="NZ_VIGB01000003.1"/>
</dbReference>
<keyword evidence="3 6" id="KW-0812">Transmembrane</keyword>